<dbReference type="RefSeq" id="WP_160968670.1">
    <property type="nucleotide sequence ID" value="NZ_CP126170.1"/>
</dbReference>
<evidence type="ECO:0008006" key="3">
    <source>
        <dbReference type="Google" id="ProtNLM"/>
    </source>
</evidence>
<name>A0ABZ0JNA2_9XANT</name>
<evidence type="ECO:0000313" key="2">
    <source>
        <dbReference type="Proteomes" id="UP001302020"/>
    </source>
</evidence>
<sequence>MEQLALDDYLDRKRDRRIFMRGRSVLIASEEYGQSFCELRIASVRLSETGYKSDDREHRLKRRALSR</sequence>
<protein>
    <recommendedName>
        <fullName evidence="3">Transposase</fullName>
    </recommendedName>
</protein>
<accession>A0ABZ0JNA2</accession>
<dbReference type="EMBL" id="CP126172">
    <property type="protein sequence ID" value="WOS41303.1"/>
    <property type="molecule type" value="Genomic_DNA"/>
</dbReference>
<gene>
    <name evidence="1" type="ORF">QN243_02125</name>
</gene>
<keyword evidence="2" id="KW-1185">Reference proteome</keyword>
<organism evidence="1 2">
    <name type="scientific">Xanthomonas rydalmerensis</name>
    <dbReference type="NCBI Taxonomy" id="3046274"/>
    <lineage>
        <taxon>Bacteria</taxon>
        <taxon>Pseudomonadati</taxon>
        <taxon>Pseudomonadota</taxon>
        <taxon>Gammaproteobacteria</taxon>
        <taxon>Lysobacterales</taxon>
        <taxon>Lysobacteraceae</taxon>
        <taxon>Xanthomonas</taxon>
    </lineage>
</organism>
<reference evidence="1 2" key="1">
    <citation type="submission" date="2023-05" db="EMBL/GenBank/DDBJ databases">
        <title>Xanthomonas rydalmerenesis sp. nov., a novel Xanthomonas species isolated from Fragaria x ananassa.</title>
        <authorList>
            <person name="McKnight D.J.E."/>
            <person name="Wong-Bajracharya J."/>
            <person name="Okoh E.B."/>
            <person name="Snijders F."/>
            <person name="Lidbetter F."/>
            <person name="Webster J."/>
            <person name="Djordjevic S.P."/>
            <person name="Bogema D.R."/>
            <person name="Chapman T.A."/>
        </authorList>
    </citation>
    <scope>NUCLEOTIDE SEQUENCE [LARGE SCALE GENOMIC DNA]</scope>
    <source>
        <strain evidence="1 2">DAR34883</strain>
    </source>
</reference>
<proteinExistence type="predicted"/>
<dbReference type="Proteomes" id="UP001302020">
    <property type="component" value="Chromosome"/>
</dbReference>
<evidence type="ECO:0000313" key="1">
    <source>
        <dbReference type="EMBL" id="WOS41303.1"/>
    </source>
</evidence>